<feature type="compositionally biased region" description="Basic and acidic residues" evidence="2">
    <location>
        <begin position="798"/>
        <end position="825"/>
    </location>
</feature>
<dbReference type="PANTHER" id="PTHR11246:SF20">
    <property type="entry name" value="TPR-CONTAINING PROTEIN DDB_G0280363"/>
    <property type="match status" value="1"/>
</dbReference>
<keyword evidence="4" id="KW-1185">Reference proteome</keyword>
<dbReference type="Gene3D" id="1.25.40.10">
    <property type="entry name" value="Tetratricopeptide repeat domain"/>
    <property type="match status" value="2"/>
</dbReference>
<gene>
    <name evidence="3" type="ORF">TrRE_jg12001</name>
</gene>
<reference evidence="3" key="1">
    <citation type="submission" date="2022-07" db="EMBL/GenBank/DDBJ databases">
        <title>Genome analysis of Parmales, a sister group of diatoms, reveals the evolutionary specialization of diatoms from phago-mixotrophs to photoautotrophs.</title>
        <authorList>
            <person name="Ban H."/>
            <person name="Sato S."/>
            <person name="Yoshikawa S."/>
            <person name="Kazumasa Y."/>
            <person name="Nakamura Y."/>
            <person name="Ichinomiya M."/>
            <person name="Saitoh K."/>
            <person name="Sato N."/>
            <person name="Blanc-Mathieu R."/>
            <person name="Endo H."/>
            <person name="Kuwata A."/>
            <person name="Ogata H."/>
        </authorList>
    </citation>
    <scope>NUCLEOTIDE SEQUENCE</scope>
</reference>
<dbReference type="SUPFAM" id="SSF48452">
    <property type="entry name" value="TPR-like"/>
    <property type="match status" value="2"/>
</dbReference>
<evidence type="ECO:0000313" key="4">
    <source>
        <dbReference type="Proteomes" id="UP001165082"/>
    </source>
</evidence>
<sequence length="838" mass="94893">MPHNIPSSSFNASDYVITSADSSLDGSAHAASTPENTGGFMTINSSALNPNLNQQQQQQQQTPKPPRWDAQPSTRDGSATPVSSNASTGVLGYGFTMETPRPFNNAQSDNTSHPQHFQHLQHQQRQQAPSESPPHQMTMKDFYRGFRAIEKSGYKLASAWVSRVVHGVAPDEQCKCYLELADLAKRGNEWGESRRLLMGVVTANPKCATAWLEWSKLEDEHGNGDVAGEVLMEGLDHCELSEGLLVKGIRHLEKHGDLEGARGLISRLKNEDRTKVWRTVLEGAMLESRAGRITVARKVFKYLMAHVPWYGPIYFEAFRAEERAGFKERALKIVVKGLEEIPRYGPLWFGAFRIGEELGGWRGMVVRARKVISKELVWKVWYESALMSEREAMKETQKDGGSLDDKLFEARMGMAKAVIHCPSNLCWKVWMAGGRMELNAGRAREARLLLSKAFTSVPDKSKALVFLESARMEEWEGNLDLARAILCKARAECSGEWKVFLESVLLEIRCGNKDRATQLATMGIRNHRGTGRLWAMLVQLKEEEGEEKQCKYLDKALNEVPKSGEVWCEGARIKLNPREATFDLGVAEKYLKFAVQFTPQYGDSFLESCRLLMLRSVEVRASEILPEMRERIRIVIEESGIYGEGWEEGTGGDRETQRRRRAKVGRDILEVAREEGWKLVGGEGLGEGEMEEDEWYRGMMEEGMEELERICVNADPNYGMMWFQNRISPGDTARTILGRAKKIMAREIRKDLHVYLTAMGRRYGVREMVEREMKGKGMRKDEGGDDWVGFMDKRLREVEGLERGNGERERRGGEEEGEGRGKDVKMVQWMLSNSVTAR</sequence>
<keyword evidence="1" id="KW-0677">Repeat</keyword>
<evidence type="ECO:0000313" key="3">
    <source>
        <dbReference type="EMBL" id="GMH60330.1"/>
    </source>
</evidence>
<dbReference type="InterPro" id="IPR003107">
    <property type="entry name" value="HAT"/>
</dbReference>
<feature type="compositionally biased region" description="Polar residues" evidence="2">
    <location>
        <begin position="71"/>
        <end position="88"/>
    </location>
</feature>
<comment type="caution">
    <text evidence="3">The sequence shown here is derived from an EMBL/GenBank/DDBJ whole genome shotgun (WGS) entry which is preliminary data.</text>
</comment>
<dbReference type="Proteomes" id="UP001165082">
    <property type="component" value="Unassembled WGS sequence"/>
</dbReference>
<name>A0A9W7A022_9STRA</name>
<evidence type="ECO:0008006" key="5">
    <source>
        <dbReference type="Google" id="ProtNLM"/>
    </source>
</evidence>
<dbReference type="GO" id="GO:0000398">
    <property type="term" value="P:mRNA splicing, via spliceosome"/>
    <property type="evidence" value="ECO:0007669"/>
    <property type="project" value="InterPro"/>
</dbReference>
<feature type="compositionally biased region" description="Low complexity" evidence="2">
    <location>
        <begin position="113"/>
        <end position="127"/>
    </location>
</feature>
<accession>A0A9W7A022</accession>
<proteinExistence type="predicted"/>
<dbReference type="PANTHER" id="PTHR11246">
    <property type="entry name" value="PRE-MRNA SPLICING FACTOR"/>
    <property type="match status" value="1"/>
</dbReference>
<feature type="region of interest" description="Disordered" evidence="2">
    <location>
        <begin position="798"/>
        <end position="826"/>
    </location>
</feature>
<evidence type="ECO:0000256" key="2">
    <source>
        <dbReference type="SAM" id="MobiDB-lite"/>
    </source>
</evidence>
<dbReference type="AlphaFoldDB" id="A0A9W7A022"/>
<organism evidence="3 4">
    <name type="scientific">Triparma retinervis</name>
    <dbReference type="NCBI Taxonomy" id="2557542"/>
    <lineage>
        <taxon>Eukaryota</taxon>
        <taxon>Sar</taxon>
        <taxon>Stramenopiles</taxon>
        <taxon>Ochrophyta</taxon>
        <taxon>Bolidophyceae</taxon>
        <taxon>Parmales</taxon>
        <taxon>Triparmaceae</taxon>
        <taxon>Triparma</taxon>
    </lineage>
</organism>
<feature type="region of interest" description="Disordered" evidence="2">
    <location>
        <begin position="24"/>
        <end position="137"/>
    </location>
</feature>
<evidence type="ECO:0000256" key="1">
    <source>
        <dbReference type="ARBA" id="ARBA00022737"/>
    </source>
</evidence>
<dbReference type="EMBL" id="BRXZ01001030">
    <property type="protein sequence ID" value="GMH60330.1"/>
    <property type="molecule type" value="Genomic_DNA"/>
</dbReference>
<dbReference type="InterPro" id="IPR045075">
    <property type="entry name" value="Syf1-like"/>
</dbReference>
<dbReference type="OrthoDB" id="440128at2759"/>
<dbReference type="InterPro" id="IPR011990">
    <property type="entry name" value="TPR-like_helical_dom_sf"/>
</dbReference>
<protein>
    <recommendedName>
        <fullName evidence="5">Pre-mRNA splicing factor</fullName>
    </recommendedName>
</protein>
<feature type="compositionally biased region" description="Polar residues" evidence="2">
    <location>
        <begin position="102"/>
        <end position="112"/>
    </location>
</feature>
<dbReference type="SMART" id="SM00386">
    <property type="entry name" value="HAT"/>
    <property type="match status" value="5"/>
</dbReference>
<feature type="compositionally biased region" description="Polar residues" evidence="2">
    <location>
        <begin position="42"/>
        <end position="53"/>
    </location>
</feature>